<feature type="region of interest" description="Disordered" evidence="9">
    <location>
        <begin position="30"/>
        <end position="60"/>
    </location>
</feature>
<dbReference type="HOGENOM" id="CLU_1340485_0_0_1"/>
<dbReference type="EMBL" id="KB741250">
    <property type="protein sequence ID" value="ENN71891.1"/>
    <property type="molecule type" value="Genomic_DNA"/>
</dbReference>
<dbReference type="GO" id="GO:0005929">
    <property type="term" value="C:cilium"/>
    <property type="evidence" value="ECO:0007669"/>
    <property type="project" value="UniProtKB-SubCell"/>
</dbReference>
<dbReference type="AlphaFoldDB" id="N6TU22"/>
<evidence type="ECO:0000313" key="10">
    <source>
        <dbReference type="EMBL" id="ENN71891.1"/>
    </source>
</evidence>
<sequence length="205" mass="24058">EEGKIQEKFKVAVETNKFYDFLKKVFKKKYKPPKVKTDDESSSSSSSSSDESEYEDDSGSIDSKDFGFIKQDLNSCPKGCEPALFNFTVDLRSKRHEIEQNEREELRILEMTKKEIDIITRKLSILKKGYGESQEKLEAFRREKQHKLNNVRCTVVLNLYQIYGRIRRQDMDINEFLVFSRSKLSDLYNQVKLLHNDALVEQGKH</sequence>
<evidence type="ECO:0000256" key="7">
    <source>
        <dbReference type="ARBA" id="ARBA00023212"/>
    </source>
</evidence>
<proteinExistence type="predicted"/>
<keyword evidence="8" id="KW-0966">Cell projection</keyword>
<keyword evidence="5" id="KW-0677">Repeat</keyword>
<evidence type="ECO:0000256" key="9">
    <source>
        <dbReference type="SAM" id="MobiDB-lite"/>
    </source>
</evidence>
<organism evidence="10">
    <name type="scientific">Dendroctonus ponderosae</name>
    <name type="common">Mountain pine beetle</name>
    <dbReference type="NCBI Taxonomy" id="77166"/>
    <lineage>
        <taxon>Eukaryota</taxon>
        <taxon>Metazoa</taxon>
        <taxon>Ecdysozoa</taxon>
        <taxon>Arthropoda</taxon>
        <taxon>Hexapoda</taxon>
        <taxon>Insecta</taxon>
        <taxon>Pterygota</taxon>
        <taxon>Neoptera</taxon>
        <taxon>Endopterygota</taxon>
        <taxon>Coleoptera</taxon>
        <taxon>Polyphaga</taxon>
        <taxon>Cucujiformia</taxon>
        <taxon>Curculionidae</taxon>
        <taxon>Scolytinae</taxon>
        <taxon>Dendroctonus</taxon>
    </lineage>
</organism>
<evidence type="ECO:0000256" key="3">
    <source>
        <dbReference type="ARBA" id="ARBA00022490"/>
    </source>
</evidence>
<keyword evidence="6" id="KW-0175">Coiled coil</keyword>
<dbReference type="OMA" id="FSHAAMQ"/>
<keyword evidence="7" id="KW-0206">Cytoskeleton</keyword>
<evidence type="ECO:0000256" key="5">
    <source>
        <dbReference type="ARBA" id="ARBA00022737"/>
    </source>
</evidence>
<evidence type="ECO:0000256" key="2">
    <source>
        <dbReference type="ARBA" id="ARBA00004245"/>
    </source>
</evidence>
<dbReference type="PANTHER" id="PTHR14885">
    <property type="entry name" value="CILIA- AND FLAGELLA-ASSOCIATED PROTEIN 43-RELATED"/>
    <property type="match status" value="1"/>
</dbReference>
<protein>
    <submittedName>
        <fullName evidence="10">Uncharacterized protein</fullName>
    </submittedName>
</protein>
<feature type="non-terminal residue" evidence="10">
    <location>
        <position position="1"/>
    </location>
</feature>
<feature type="non-terminal residue" evidence="10">
    <location>
        <position position="205"/>
    </location>
</feature>
<dbReference type="GO" id="GO:0005856">
    <property type="term" value="C:cytoskeleton"/>
    <property type="evidence" value="ECO:0007669"/>
    <property type="project" value="UniProtKB-SubCell"/>
</dbReference>
<reference evidence="10" key="1">
    <citation type="journal article" date="2013" name="Genome Biol.">
        <title>Draft genome of the mountain pine beetle, Dendroctonus ponderosae Hopkins, a major forest pest.</title>
        <authorList>
            <person name="Keeling C.I."/>
            <person name="Yuen M.M."/>
            <person name="Liao N.Y."/>
            <person name="Docking T.R."/>
            <person name="Chan S.K."/>
            <person name="Taylor G.A."/>
            <person name="Palmquist D.L."/>
            <person name="Jackman S.D."/>
            <person name="Nguyen A."/>
            <person name="Li M."/>
            <person name="Henderson H."/>
            <person name="Janes J.K."/>
            <person name="Zhao Y."/>
            <person name="Pandoh P."/>
            <person name="Moore R."/>
            <person name="Sperling F.A."/>
            <person name="Huber D.P."/>
            <person name="Birol I."/>
            <person name="Jones S.J."/>
            <person name="Bohlmann J."/>
        </authorList>
    </citation>
    <scope>NUCLEOTIDE SEQUENCE</scope>
</reference>
<comment type="subcellular location">
    <subcellularLocation>
        <location evidence="1">Cell projection</location>
        <location evidence="1">Cilium</location>
    </subcellularLocation>
    <subcellularLocation>
        <location evidence="2">Cytoplasm</location>
        <location evidence="2">Cytoskeleton</location>
    </subcellularLocation>
</comment>
<evidence type="ECO:0000256" key="8">
    <source>
        <dbReference type="ARBA" id="ARBA00023273"/>
    </source>
</evidence>
<feature type="compositionally biased region" description="Acidic residues" evidence="9">
    <location>
        <begin position="50"/>
        <end position="59"/>
    </location>
</feature>
<keyword evidence="3" id="KW-0963">Cytoplasm</keyword>
<accession>N6TU22</accession>
<name>N6TU22_DENPD</name>
<gene>
    <name evidence="10" type="ORF">YQE_11428</name>
</gene>
<evidence type="ECO:0000256" key="4">
    <source>
        <dbReference type="ARBA" id="ARBA00022574"/>
    </source>
</evidence>
<evidence type="ECO:0000256" key="6">
    <source>
        <dbReference type="ARBA" id="ARBA00023054"/>
    </source>
</evidence>
<dbReference type="PANTHER" id="PTHR14885:SF3">
    <property type="entry name" value="CILIA- AND FLAGELLA-ASSOCIATED PROTEIN 44"/>
    <property type="match status" value="1"/>
</dbReference>
<evidence type="ECO:0000256" key="1">
    <source>
        <dbReference type="ARBA" id="ARBA00004138"/>
    </source>
</evidence>
<keyword evidence="4" id="KW-0853">WD repeat</keyword>
<dbReference type="OrthoDB" id="1935234at2759"/>